<dbReference type="OrthoDB" id="9803968at2"/>
<accession>A0A1G5CXC9</accession>
<evidence type="ECO:0000256" key="2">
    <source>
        <dbReference type="ARBA" id="ARBA00022840"/>
    </source>
</evidence>
<dbReference type="RefSeq" id="WP_092209533.1">
    <property type="nucleotide sequence ID" value="NZ_FMUX01000003.1"/>
</dbReference>
<sequence length="366" mass="40615">MMAVQHHDESRIFLEREQHLARMIRRRIPRYENKVALKDRADGPWISITWKEMGETADALARSLLACGIGPGDRVGIFSQNRSAWTLADLAILSIRGVTVPVYASNSADETAYIVKDAGITLLFVNDQEQYDKAISMACPGSPLKTVVAFSPKVRLSPEVESYCLDAFLSLGIKQGLKRALDHHLSEAKGSDLYTIIYTSGTTGTPKGSMHTHESILTGLYSTGHPSPMTEKDVSLSLLPLSHVFERSWTWFVLCRGAKNVYCHDPDEARSFLAEVKPHYMVSAPRLWEKVYTTVMEKRHRASPVRKALFRWALGIGGRRNHLKNSGHSVGLALKIKYVLAGFLGLGKIRAIAGGRARFHHVGGLP</sequence>
<feature type="domain" description="AMP-dependent synthetase/ligase" evidence="3">
    <location>
        <begin position="25"/>
        <end position="309"/>
    </location>
</feature>
<organism evidence="4 5">
    <name type="scientific">Desulfoluna spongiiphila</name>
    <dbReference type="NCBI Taxonomy" id="419481"/>
    <lineage>
        <taxon>Bacteria</taxon>
        <taxon>Pseudomonadati</taxon>
        <taxon>Thermodesulfobacteriota</taxon>
        <taxon>Desulfobacteria</taxon>
        <taxon>Desulfobacterales</taxon>
        <taxon>Desulfolunaceae</taxon>
        <taxon>Desulfoluna</taxon>
    </lineage>
</organism>
<keyword evidence="5" id="KW-1185">Reference proteome</keyword>
<dbReference type="PANTHER" id="PTHR43272:SF33">
    <property type="entry name" value="AMP-BINDING DOMAIN-CONTAINING PROTEIN-RELATED"/>
    <property type="match status" value="1"/>
</dbReference>
<evidence type="ECO:0000313" key="4">
    <source>
        <dbReference type="EMBL" id="SCY07074.1"/>
    </source>
</evidence>
<dbReference type="GO" id="GO:0005524">
    <property type="term" value="F:ATP binding"/>
    <property type="evidence" value="ECO:0007669"/>
    <property type="project" value="UniProtKB-KW"/>
</dbReference>
<dbReference type="AlphaFoldDB" id="A0A1G5CXC9"/>
<dbReference type="PROSITE" id="PS00455">
    <property type="entry name" value="AMP_BINDING"/>
    <property type="match status" value="1"/>
</dbReference>
<evidence type="ECO:0000256" key="1">
    <source>
        <dbReference type="ARBA" id="ARBA00022741"/>
    </source>
</evidence>
<dbReference type="GO" id="GO:0016020">
    <property type="term" value="C:membrane"/>
    <property type="evidence" value="ECO:0007669"/>
    <property type="project" value="TreeGrafter"/>
</dbReference>
<reference evidence="4 5" key="1">
    <citation type="submission" date="2016-10" db="EMBL/GenBank/DDBJ databases">
        <authorList>
            <person name="de Groot N.N."/>
        </authorList>
    </citation>
    <scope>NUCLEOTIDE SEQUENCE [LARGE SCALE GENOMIC DNA]</scope>
    <source>
        <strain evidence="4 5">AA1</strain>
    </source>
</reference>
<evidence type="ECO:0000259" key="3">
    <source>
        <dbReference type="Pfam" id="PF00501"/>
    </source>
</evidence>
<name>A0A1G5CXC9_9BACT</name>
<dbReference type="Pfam" id="PF00501">
    <property type="entry name" value="AMP-binding"/>
    <property type="match status" value="1"/>
</dbReference>
<proteinExistence type="predicted"/>
<dbReference type="InterPro" id="IPR000873">
    <property type="entry name" value="AMP-dep_synth/lig_dom"/>
</dbReference>
<gene>
    <name evidence="4" type="ORF">SAMN05216233_103270</name>
</gene>
<dbReference type="STRING" id="419481.SAMN05216233_103270"/>
<dbReference type="GO" id="GO:0004467">
    <property type="term" value="F:long-chain fatty acid-CoA ligase activity"/>
    <property type="evidence" value="ECO:0007669"/>
    <property type="project" value="TreeGrafter"/>
</dbReference>
<dbReference type="InterPro" id="IPR042099">
    <property type="entry name" value="ANL_N_sf"/>
</dbReference>
<protein>
    <submittedName>
        <fullName evidence="4">Long-chain acyl-CoA synthetase</fullName>
    </submittedName>
</protein>
<dbReference type="PANTHER" id="PTHR43272">
    <property type="entry name" value="LONG-CHAIN-FATTY-ACID--COA LIGASE"/>
    <property type="match status" value="1"/>
</dbReference>
<evidence type="ECO:0000313" key="5">
    <source>
        <dbReference type="Proteomes" id="UP000198870"/>
    </source>
</evidence>
<dbReference type="SUPFAM" id="SSF56801">
    <property type="entry name" value="Acetyl-CoA synthetase-like"/>
    <property type="match status" value="1"/>
</dbReference>
<dbReference type="Gene3D" id="3.40.50.12780">
    <property type="entry name" value="N-terminal domain of ligase-like"/>
    <property type="match status" value="1"/>
</dbReference>
<keyword evidence="2" id="KW-0067">ATP-binding</keyword>
<dbReference type="InterPro" id="IPR020845">
    <property type="entry name" value="AMP-binding_CS"/>
</dbReference>
<keyword evidence="1" id="KW-0547">Nucleotide-binding</keyword>
<dbReference type="EMBL" id="FMUX01000003">
    <property type="protein sequence ID" value="SCY07074.1"/>
    <property type="molecule type" value="Genomic_DNA"/>
</dbReference>
<dbReference type="Proteomes" id="UP000198870">
    <property type="component" value="Unassembled WGS sequence"/>
</dbReference>